<name>A0AAP0WVJ4_LIQFO</name>
<dbReference type="PROSITE" id="PS50011">
    <property type="entry name" value="PROTEIN_KINASE_DOM"/>
    <property type="match status" value="1"/>
</dbReference>
<dbReference type="GO" id="GO:0004672">
    <property type="term" value="F:protein kinase activity"/>
    <property type="evidence" value="ECO:0007669"/>
    <property type="project" value="InterPro"/>
</dbReference>
<dbReference type="InterPro" id="IPR011009">
    <property type="entry name" value="Kinase-like_dom_sf"/>
</dbReference>
<dbReference type="SUPFAM" id="SSF56112">
    <property type="entry name" value="Protein kinase-like (PK-like)"/>
    <property type="match status" value="1"/>
</dbReference>
<keyword evidence="3" id="KW-0418">Kinase</keyword>
<dbReference type="EMBL" id="JBBPBK010000009">
    <property type="protein sequence ID" value="KAK9278246.1"/>
    <property type="molecule type" value="Genomic_DNA"/>
</dbReference>
<sequence>MWCRGYMAPEYVVHGHLTEKADVYSFGVLILEIVSGQGCSNDVGSKPRQIFLAKIWSHYKAKTINNIIDRSFYEDAMEDEIFHIVHVGLLCTQATPSYHPTMGKVVELLRNYGDQEDVSLTEPPFLDVLATEIQEECVGSHLLSAPSFSGSSGSLFYGR</sequence>
<evidence type="ECO:0000256" key="4">
    <source>
        <dbReference type="ARBA" id="ARBA00022840"/>
    </source>
</evidence>
<evidence type="ECO:0000256" key="1">
    <source>
        <dbReference type="ARBA" id="ARBA00022679"/>
    </source>
</evidence>
<keyword evidence="7" id="KW-1185">Reference proteome</keyword>
<dbReference type="PANTHER" id="PTHR47973">
    <property type="entry name" value="CYSTEINE-RICH RECEPTOR-LIKE PROTEIN KINASE 3"/>
    <property type="match status" value="1"/>
</dbReference>
<reference evidence="6 7" key="1">
    <citation type="journal article" date="2024" name="Plant J.">
        <title>Genome sequences and population genomics reveal climatic adaptation and genomic divergence between two closely related sweetgum species.</title>
        <authorList>
            <person name="Xu W.Q."/>
            <person name="Ren C.Q."/>
            <person name="Zhang X.Y."/>
            <person name="Comes H.P."/>
            <person name="Liu X.H."/>
            <person name="Li Y.G."/>
            <person name="Kettle C.J."/>
            <person name="Jalonen R."/>
            <person name="Gaisberger H."/>
            <person name="Ma Y.Z."/>
            <person name="Qiu Y.X."/>
        </authorList>
    </citation>
    <scope>NUCLEOTIDE SEQUENCE [LARGE SCALE GENOMIC DNA]</scope>
    <source>
        <strain evidence="6">Hangzhou</strain>
    </source>
</reference>
<keyword evidence="4" id="KW-0067">ATP-binding</keyword>
<dbReference type="InterPro" id="IPR001245">
    <property type="entry name" value="Ser-Thr/Tyr_kinase_cat_dom"/>
</dbReference>
<comment type="caution">
    <text evidence="6">The sequence shown here is derived from an EMBL/GenBank/DDBJ whole genome shotgun (WGS) entry which is preliminary data.</text>
</comment>
<dbReference type="Pfam" id="PF07714">
    <property type="entry name" value="PK_Tyr_Ser-Thr"/>
    <property type="match status" value="1"/>
</dbReference>
<evidence type="ECO:0000256" key="3">
    <source>
        <dbReference type="ARBA" id="ARBA00022777"/>
    </source>
</evidence>
<dbReference type="Proteomes" id="UP001415857">
    <property type="component" value="Unassembled WGS sequence"/>
</dbReference>
<evidence type="ECO:0000259" key="5">
    <source>
        <dbReference type="PROSITE" id="PS50011"/>
    </source>
</evidence>
<keyword evidence="2" id="KW-0547">Nucleotide-binding</keyword>
<keyword evidence="1" id="KW-0808">Transferase</keyword>
<evidence type="ECO:0000313" key="7">
    <source>
        <dbReference type="Proteomes" id="UP001415857"/>
    </source>
</evidence>
<evidence type="ECO:0000256" key="2">
    <source>
        <dbReference type="ARBA" id="ARBA00022741"/>
    </source>
</evidence>
<evidence type="ECO:0000313" key="6">
    <source>
        <dbReference type="EMBL" id="KAK9278246.1"/>
    </source>
</evidence>
<protein>
    <recommendedName>
        <fullName evidence="5">Protein kinase domain-containing protein</fullName>
    </recommendedName>
</protein>
<dbReference type="GO" id="GO:0005524">
    <property type="term" value="F:ATP binding"/>
    <property type="evidence" value="ECO:0007669"/>
    <property type="project" value="UniProtKB-KW"/>
</dbReference>
<dbReference type="InterPro" id="IPR000719">
    <property type="entry name" value="Prot_kinase_dom"/>
</dbReference>
<dbReference type="InterPro" id="IPR052059">
    <property type="entry name" value="CR_Ser/Thr_kinase"/>
</dbReference>
<dbReference type="Gene3D" id="1.10.510.10">
    <property type="entry name" value="Transferase(Phosphotransferase) domain 1"/>
    <property type="match status" value="1"/>
</dbReference>
<gene>
    <name evidence="6" type="ORF">L1049_027809</name>
</gene>
<organism evidence="6 7">
    <name type="scientific">Liquidambar formosana</name>
    <name type="common">Formosan gum</name>
    <dbReference type="NCBI Taxonomy" id="63359"/>
    <lineage>
        <taxon>Eukaryota</taxon>
        <taxon>Viridiplantae</taxon>
        <taxon>Streptophyta</taxon>
        <taxon>Embryophyta</taxon>
        <taxon>Tracheophyta</taxon>
        <taxon>Spermatophyta</taxon>
        <taxon>Magnoliopsida</taxon>
        <taxon>eudicotyledons</taxon>
        <taxon>Gunneridae</taxon>
        <taxon>Pentapetalae</taxon>
        <taxon>Saxifragales</taxon>
        <taxon>Altingiaceae</taxon>
        <taxon>Liquidambar</taxon>
    </lineage>
</organism>
<feature type="domain" description="Protein kinase" evidence="5">
    <location>
        <begin position="1"/>
        <end position="126"/>
    </location>
</feature>
<proteinExistence type="predicted"/>
<accession>A0AAP0WVJ4</accession>
<dbReference type="AlphaFoldDB" id="A0AAP0WVJ4"/>